<evidence type="ECO:0000313" key="2">
    <source>
        <dbReference type="Proteomes" id="UP001213039"/>
    </source>
</evidence>
<reference evidence="1" key="1">
    <citation type="submission" date="2022-12" db="EMBL/GenBank/DDBJ databases">
        <authorList>
            <consortium name="Asia Pacific Centre for Animal Health"/>
            <person name="Klose S.M."/>
            <person name="Legione A.R."/>
            <person name="Monotti I."/>
            <person name="Bushell R."/>
            <person name="Marenda M.S."/>
            <person name="Sugiyama T."/>
            <person name="Browning G.F."/>
            <person name="Vaz P.K."/>
        </authorList>
    </citation>
    <scope>NUCLEOTIDE SEQUENCE</scope>
    <source>
        <strain evidence="1">Felid995</strain>
    </source>
</reference>
<name>A0ACD4PGV5_9BACT</name>
<protein>
    <submittedName>
        <fullName evidence="1">Beta-N-acetylglucosaminidase domain-containing protein</fullName>
    </submittedName>
</protein>
<proteinExistence type="predicted"/>
<sequence>MKKNVKKILSSFFISSPLSLLPIAFISSNTATNKSSELYRLTFPIESLTFKNESFNLKQKVNFVVSKNIKKEIFTWFINYLSSENIQATISDEIKHDSTNFIISNKYDNDEKVKKLFADNEISFSFENNIISKYFIETKNNMFFVQGNDLASIIVALKTLHQIISNLDNNVVIGFNASERLKKESKLIAYDDLSSSYDKRKNNIINAGLNYFDKYVYAASNDEKNSLRWTEFYSESELNEIIEYKNLAEDMLVDFVYNIDVFTHEPLSSSNYETGLQSLKNKLKQLINAGISSFSFSSTNVNRPSEQLQVELLNDITNWFKQIQNDENVNQEVLYFINNQIISEVPNYFATFNENVHPVINHDKSYNKLSEDFSIAYNERLRKKANLSLNWAKLFDQGKLSLNNFKEILDAGDREKVGLLSFSLSESNEFNNYTFKNIARRWLYLDNELDYKNSIVKDVLKLNSLDSNLIRDFNLVADHINFINISESDVHQLIESSDIKDKVILLESRIKDDTYEPQDISVLKDFFTKLKTSIKNLKESNSKFISLIDPWLTNLDQLATTYNYLLEALTYKKQNIQSEFNTFVYKASDSLKTLENQKNASKDFQIRTGTKYLLPSLQRVIHYLKNNYVIYEKNSIYKVQQNFFSSRGEHSNLTHGTTPDKIFLKSNTNVVVFNGYNEKIRENEYFGAEFSQPIYLEKIFLKMGDGADHFYNFVFEYKQGNNDEWLPLNNDTYSQGNQNFQDVVLEDLNKINVSAVRVRNLRQNQDNGWVRIFNFVINDYDVQTKATQWYSDLSYNAQASQNININQIDFDKINDNNDSTALSVSTSTDNLQANAALGISLSKKREITRILLKQGRSSTSKRLSSIRVEYFDYSDNTWKQFGSYNLDNSVEQYLAGYAITDKIRLVNLENHSNVWEINELKISDKQNDKDRFIVKSNNLSIASNRAISSSRRNNNLQFIVDNNPSTYAWMSKKPNNGGIAANDSIDIYFNDIKEVSTVRILQESWDESLKYFKIQKILNGTYEDITDEIYINYNVDLTIKVKENAGKMDGIRILSTRNSGRWWALKEVWVTENVSYSSDNIYSEQTFKNELIVKNNLDKFTLRKKVDAADSNITLPPNKYIGIDLKDIHYLTGLKTNVELNDNLKIFVSNNSYSWTRLDQIDSLLPELKGRYVVLMNVSNTNQTFNFDHLEVTTKSNEEYGEIVTSNFKLEENNFNQGEFDNDLETYNEYKNPTPGKYVLYNLGNINLNSLKLYSNTNSYNYPRNLIVDVSTDKEVWKRVMTISNNDSRFINSKLIDTPYGLLDTDYKEHRFWEANNINVQGAKFLRISVTGNYQNNRSLIINEIVLNDNISITKSNNAKFEGTYTVSSSTKTPDKIFDKNFLSYFEPDNENSNLIINIKESDYKDKAIRIFALENNLNATISAIVYDPSTNPKEQEIELGKLSRNLTFFNLPSQPDKKLIKLKIKWTNKLPKISEISILDKSNEQLNKTELSNLIASDPSDLNNWTKEAKDKYLALKEQASNAISSSYVWQSVINEIKSQIQELINHHDNKQDTSELESLVNSIQPKEHNEKVYTDQTFSRLLYNLNKAKEALLNKENIGQNDLRTLTNELRESDESLKYSKWYKNLASENITKYKLLNKNIYTQQSLNNLKEIVDRINSLVSNGENDALVYKNINDLYNQKVRSLEKSELGALIERFESLKEAAENNANQNKLFWPSYTKSVETKIKELDKKIDYETLTIEKINSYITDLRNSINSLESMKNYKASLLRNKTNIDFDLYEDIYTKASYAPLLEAINQGKVYLSYPDLLNEKIIDDQIGNIDKLIPNLVLDKDKLTQQVNLIEDAFVKNNLIRKIEDIDSKEKYLEVRAEIKAYNPNKTKVIANDINEYREAIKNLINKIIEDKQKQQFLDKLNEAESEYQLDNIKNEVASYLNRSQDSKESEKQNNSKDYAPIASKKDYAPLILSIAFPVAAALSLGIVLIVYLIKRKK</sequence>
<organism evidence="1 2">
    <name type="scientific">Mycoplasmopsis edwardii</name>
    <dbReference type="NCBI Taxonomy" id="53558"/>
    <lineage>
        <taxon>Bacteria</taxon>
        <taxon>Bacillati</taxon>
        <taxon>Mycoplasmatota</taxon>
        <taxon>Mycoplasmoidales</taxon>
        <taxon>Metamycoplasmataceae</taxon>
        <taxon>Mycoplasmopsis</taxon>
    </lineage>
</organism>
<keyword evidence="2" id="KW-1185">Reference proteome</keyword>
<gene>
    <name evidence="1" type="ORF">Me_995_000399</name>
</gene>
<dbReference type="EMBL" id="CP114370">
    <property type="protein sequence ID" value="WBP83780.1"/>
    <property type="molecule type" value="Genomic_DNA"/>
</dbReference>
<accession>A0ACD4PGV5</accession>
<evidence type="ECO:0000313" key="1">
    <source>
        <dbReference type="EMBL" id="WBP83780.1"/>
    </source>
</evidence>
<dbReference type="Proteomes" id="UP001213039">
    <property type="component" value="Chromosome"/>
</dbReference>